<evidence type="ECO:0000313" key="2">
    <source>
        <dbReference type="EMBL" id="QJA96262.1"/>
    </source>
</evidence>
<dbReference type="EMBL" id="MT143383">
    <property type="protein sequence ID" value="QJA96262.1"/>
    <property type="molecule type" value="Genomic_DNA"/>
</dbReference>
<gene>
    <name evidence="1" type="ORF">MM415A00409_0004</name>
    <name evidence="2" type="ORF">MM415B04875_0011</name>
</gene>
<sequence>MELKELGNKVKEQREYLKKRWRENYAFAKSLGFSAGEASVLSKTSKEEIYRLAQERREHDINE</sequence>
<name>A0A6M3LRZ3_9ZZZZ</name>
<dbReference type="EMBL" id="MT142486">
    <property type="protein sequence ID" value="QJA82378.1"/>
    <property type="molecule type" value="Genomic_DNA"/>
</dbReference>
<organism evidence="2">
    <name type="scientific">viral metagenome</name>
    <dbReference type="NCBI Taxonomy" id="1070528"/>
    <lineage>
        <taxon>unclassified sequences</taxon>
        <taxon>metagenomes</taxon>
        <taxon>organismal metagenomes</taxon>
    </lineage>
</organism>
<proteinExistence type="predicted"/>
<protein>
    <submittedName>
        <fullName evidence="2">Uncharacterized protein</fullName>
    </submittedName>
</protein>
<dbReference type="AlphaFoldDB" id="A0A6M3LRZ3"/>
<reference evidence="2" key="1">
    <citation type="submission" date="2020-03" db="EMBL/GenBank/DDBJ databases">
        <title>The deep terrestrial virosphere.</title>
        <authorList>
            <person name="Holmfeldt K."/>
            <person name="Nilsson E."/>
            <person name="Simone D."/>
            <person name="Lopez-Fernandez M."/>
            <person name="Wu X."/>
            <person name="de Brujin I."/>
            <person name="Lundin D."/>
            <person name="Andersson A."/>
            <person name="Bertilsson S."/>
            <person name="Dopson M."/>
        </authorList>
    </citation>
    <scope>NUCLEOTIDE SEQUENCE</scope>
    <source>
        <strain evidence="1">MM415A00409</strain>
        <strain evidence="2">MM415B04875</strain>
    </source>
</reference>
<accession>A0A6M3LRZ3</accession>
<evidence type="ECO:0000313" key="1">
    <source>
        <dbReference type="EMBL" id="QJA82378.1"/>
    </source>
</evidence>